<gene>
    <name evidence="3" type="ORF">JQX41_11075</name>
    <name evidence="4" type="ORF">JQX48_11080</name>
</gene>
<dbReference type="RefSeq" id="WP_085627510.1">
    <property type="nucleotide sequence ID" value="NZ_JAFBWU010000006.1"/>
</dbReference>
<dbReference type="PANTHER" id="PTHR42743">
    <property type="entry name" value="AMINO-ACID AMINOTRANSFERASE"/>
    <property type="match status" value="1"/>
</dbReference>
<dbReference type="Pfam" id="PF19798">
    <property type="entry name" value="Sulfotransfer_5"/>
    <property type="match status" value="1"/>
</dbReference>
<comment type="similarity">
    <text evidence="1">Belongs to the class-IV pyridoxal-phosphate-dependent aminotransferase family.</text>
</comment>
<dbReference type="EMBL" id="JAFBXF010000006">
    <property type="protein sequence ID" value="MBM2417515.1"/>
    <property type="molecule type" value="Genomic_DNA"/>
</dbReference>
<evidence type="ECO:0000313" key="3">
    <source>
        <dbReference type="EMBL" id="MBM2412847.1"/>
    </source>
</evidence>
<keyword evidence="6" id="KW-1185">Reference proteome</keyword>
<proteinExistence type="inferred from homology"/>
<dbReference type="EMBL" id="JAFBXE010000006">
    <property type="protein sequence ID" value="MBM2412847.1"/>
    <property type="molecule type" value="Genomic_DNA"/>
</dbReference>
<dbReference type="Proteomes" id="UP000809440">
    <property type="component" value="Unassembled WGS sequence"/>
</dbReference>
<dbReference type="AlphaFoldDB" id="A0A9Q2NVM5"/>
<dbReference type="GO" id="GO:0009082">
    <property type="term" value="P:branched-chain amino acid biosynthetic process"/>
    <property type="evidence" value="ECO:0007669"/>
    <property type="project" value="UniProtKB-KW"/>
</dbReference>
<name>A0A9Q2NVM5_9RHOB</name>
<comment type="caution">
    <text evidence="3">The sequence shown here is derived from an EMBL/GenBank/DDBJ whole genome shotgun (WGS) entry which is preliminary data.</text>
</comment>
<organism evidence="3 5">
    <name type="scientific">Marivita cryptomonadis</name>
    <dbReference type="NCBI Taxonomy" id="505252"/>
    <lineage>
        <taxon>Bacteria</taxon>
        <taxon>Pseudomonadati</taxon>
        <taxon>Pseudomonadota</taxon>
        <taxon>Alphaproteobacteria</taxon>
        <taxon>Rhodobacterales</taxon>
        <taxon>Roseobacteraceae</taxon>
        <taxon>Marivita</taxon>
    </lineage>
</organism>
<protein>
    <submittedName>
        <fullName evidence="3">HAD family hydrolase</fullName>
    </submittedName>
</protein>
<keyword evidence="2" id="KW-0028">Amino-acid biosynthesis</keyword>
<sequence>MKVAMWSGPRNLSTAMMYSFAQRADFAVLDEPFYGPYLRLTGLDHPMRSEVLGDRRKDAIEVEQSLMDPVPDGKPHAYHKHMCQHMIDGIPRSFMAECVNVFLIRHPARVVASFAKGYPDLTADDIGFDAQAELFDHVRSLGQTPVVIDSADIRDDPEGMLRGLCETIGLEFDPAMLSWPVGPKPYDGVWAPHWYTSLHATTGFAGPEGPLPDLNGHLAELVARTMPAYRALETKKISQSMKL</sequence>
<keyword evidence="3" id="KW-0378">Hydrolase</keyword>
<evidence type="ECO:0000256" key="1">
    <source>
        <dbReference type="ARBA" id="ARBA00009320"/>
    </source>
</evidence>
<dbReference type="OrthoDB" id="272985at2"/>
<dbReference type="SUPFAM" id="SSF52540">
    <property type="entry name" value="P-loop containing nucleoside triphosphate hydrolases"/>
    <property type="match status" value="1"/>
</dbReference>
<reference evidence="3 6" key="1">
    <citation type="submission" date="2021-01" db="EMBL/GenBank/DDBJ databases">
        <title>Diatom-associated Roseobacters Show Island Model of Population Structure.</title>
        <authorList>
            <person name="Qu L."/>
            <person name="Feng X."/>
            <person name="Chen Y."/>
            <person name="Li L."/>
            <person name="Wang X."/>
            <person name="Hu Z."/>
            <person name="Wang H."/>
            <person name="Luo H."/>
        </authorList>
    </citation>
    <scope>NUCLEOTIDE SEQUENCE</scope>
    <source>
        <strain evidence="4 6">CC28-63</strain>
        <strain evidence="3">CC28-69</strain>
    </source>
</reference>
<dbReference type="InterPro" id="IPR050571">
    <property type="entry name" value="Class-IV_PLP-Dep_Aminotrnsfr"/>
</dbReference>
<evidence type="ECO:0000256" key="2">
    <source>
        <dbReference type="ARBA" id="ARBA00023304"/>
    </source>
</evidence>
<dbReference type="InterPro" id="IPR027417">
    <property type="entry name" value="P-loop_NTPase"/>
</dbReference>
<accession>A0A9Q2NVM5</accession>
<evidence type="ECO:0000313" key="6">
    <source>
        <dbReference type="Proteomes" id="UP000809440"/>
    </source>
</evidence>
<dbReference type="GO" id="GO:0016787">
    <property type="term" value="F:hydrolase activity"/>
    <property type="evidence" value="ECO:0007669"/>
    <property type="project" value="UniProtKB-KW"/>
</dbReference>
<dbReference type="Proteomes" id="UP000755667">
    <property type="component" value="Unassembled WGS sequence"/>
</dbReference>
<dbReference type="Gene3D" id="3.40.50.300">
    <property type="entry name" value="P-loop containing nucleotide triphosphate hydrolases"/>
    <property type="match status" value="1"/>
</dbReference>
<evidence type="ECO:0000313" key="5">
    <source>
        <dbReference type="Proteomes" id="UP000755667"/>
    </source>
</evidence>
<dbReference type="GeneID" id="62639222"/>
<dbReference type="PANTHER" id="PTHR42743:SF11">
    <property type="entry name" value="AMINODEOXYCHORISMATE LYASE"/>
    <property type="match status" value="1"/>
</dbReference>
<evidence type="ECO:0000313" key="4">
    <source>
        <dbReference type="EMBL" id="MBM2417515.1"/>
    </source>
</evidence>
<keyword evidence="2" id="KW-0100">Branched-chain amino acid biosynthesis</keyword>